<dbReference type="InterPro" id="IPR011944">
    <property type="entry name" value="Steroid_delta5-4_isomerase"/>
</dbReference>
<dbReference type="RefSeq" id="WP_079603400.1">
    <property type="nucleotide sequence ID" value="NZ_LT670817.1"/>
</dbReference>
<dbReference type="InterPro" id="IPR032710">
    <property type="entry name" value="NTF2-like_dom_sf"/>
</dbReference>
<dbReference type="AlphaFoldDB" id="A0A1M5SJ93"/>
<reference evidence="2 3" key="1">
    <citation type="submission" date="2016-11" db="EMBL/GenBank/DDBJ databases">
        <authorList>
            <person name="Jaros S."/>
            <person name="Januszkiewicz K."/>
            <person name="Wedrychowicz H."/>
        </authorList>
    </citation>
    <scope>NUCLEOTIDE SEQUENCE [LARGE SCALE GENOMIC DNA]</scope>
    <source>
        <strain evidence="2 3">GAS138</strain>
    </source>
</reference>
<evidence type="ECO:0000313" key="3">
    <source>
        <dbReference type="Proteomes" id="UP000189796"/>
    </source>
</evidence>
<gene>
    <name evidence="2" type="ORF">SAMN05443248_4632</name>
</gene>
<dbReference type="SUPFAM" id="SSF54427">
    <property type="entry name" value="NTF2-like"/>
    <property type="match status" value="1"/>
</dbReference>
<dbReference type="Proteomes" id="UP000189796">
    <property type="component" value="Chromosome I"/>
</dbReference>
<organism evidence="2 3">
    <name type="scientific">Bradyrhizobium erythrophlei</name>
    <dbReference type="NCBI Taxonomy" id="1437360"/>
    <lineage>
        <taxon>Bacteria</taxon>
        <taxon>Pseudomonadati</taxon>
        <taxon>Pseudomonadota</taxon>
        <taxon>Alphaproteobacteria</taxon>
        <taxon>Hyphomicrobiales</taxon>
        <taxon>Nitrobacteraceae</taxon>
        <taxon>Bradyrhizobium</taxon>
    </lineage>
</organism>
<dbReference type="OrthoDB" id="953853at2"/>
<evidence type="ECO:0000313" key="2">
    <source>
        <dbReference type="EMBL" id="SHH38662.1"/>
    </source>
</evidence>
<feature type="domain" description="SnoaL-like" evidence="1">
    <location>
        <begin position="11"/>
        <end position="125"/>
    </location>
</feature>
<dbReference type="EMBL" id="LT670817">
    <property type="protein sequence ID" value="SHH38662.1"/>
    <property type="molecule type" value="Genomic_DNA"/>
</dbReference>
<dbReference type="NCBIfam" id="TIGR02246">
    <property type="entry name" value="SgcJ/EcaC family oxidoreductase"/>
    <property type="match status" value="1"/>
</dbReference>
<evidence type="ECO:0000259" key="1">
    <source>
        <dbReference type="Pfam" id="PF13474"/>
    </source>
</evidence>
<protein>
    <recommendedName>
        <fullName evidence="1">SnoaL-like domain-containing protein</fullName>
    </recommendedName>
</protein>
<dbReference type="Pfam" id="PF13474">
    <property type="entry name" value="SnoaL_3"/>
    <property type="match status" value="1"/>
</dbReference>
<proteinExistence type="predicted"/>
<dbReference type="Gene3D" id="3.10.450.50">
    <property type="match status" value="1"/>
</dbReference>
<accession>A0A1M5SJ93</accession>
<dbReference type="InterPro" id="IPR037401">
    <property type="entry name" value="SnoaL-like"/>
</dbReference>
<sequence>MRSLADDTVSGIIEKWSAAFEELDAEALASLYSKNAFFFGSNPMLYRGNEGVAAYFNALPRWSSPTVQFTDVMTALISSDVINVAGTASFLPSEGTQPLSVKLTWVIAREDGSWKIISHHVSSMTPLL</sequence>
<name>A0A1M5SJ93_9BRAD</name>